<organism evidence="2 3">
    <name type="scientific">Calocera viscosa (strain TUFC12733)</name>
    <dbReference type="NCBI Taxonomy" id="1330018"/>
    <lineage>
        <taxon>Eukaryota</taxon>
        <taxon>Fungi</taxon>
        <taxon>Dikarya</taxon>
        <taxon>Basidiomycota</taxon>
        <taxon>Agaricomycotina</taxon>
        <taxon>Dacrymycetes</taxon>
        <taxon>Dacrymycetales</taxon>
        <taxon>Dacrymycetaceae</taxon>
        <taxon>Calocera</taxon>
    </lineage>
</organism>
<proteinExistence type="predicted"/>
<accession>A0A167NSL2</accession>
<keyword evidence="3" id="KW-1185">Reference proteome</keyword>
<feature type="compositionally biased region" description="Polar residues" evidence="1">
    <location>
        <begin position="165"/>
        <end position="178"/>
    </location>
</feature>
<reference evidence="2 3" key="1">
    <citation type="journal article" date="2016" name="Mol. Biol. Evol.">
        <title>Comparative Genomics of Early-Diverging Mushroom-Forming Fungi Provides Insights into the Origins of Lignocellulose Decay Capabilities.</title>
        <authorList>
            <person name="Nagy L.G."/>
            <person name="Riley R."/>
            <person name="Tritt A."/>
            <person name="Adam C."/>
            <person name="Daum C."/>
            <person name="Floudas D."/>
            <person name="Sun H."/>
            <person name="Yadav J.S."/>
            <person name="Pangilinan J."/>
            <person name="Larsson K.H."/>
            <person name="Matsuura K."/>
            <person name="Barry K."/>
            <person name="Labutti K."/>
            <person name="Kuo R."/>
            <person name="Ohm R.A."/>
            <person name="Bhattacharya S.S."/>
            <person name="Shirouzu T."/>
            <person name="Yoshinaga Y."/>
            <person name="Martin F.M."/>
            <person name="Grigoriev I.V."/>
            <person name="Hibbett D.S."/>
        </authorList>
    </citation>
    <scope>NUCLEOTIDE SEQUENCE [LARGE SCALE GENOMIC DNA]</scope>
    <source>
        <strain evidence="2 3">TUFC12733</strain>
    </source>
</reference>
<dbReference type="OrthoDB" id="2413468at2759"/>
<feature type="compositionally biased region" description="Gly residues" evidence="1">
    <location>
        <begin position="1"/>
        <end position="11"/>
    </location>
</feature>
<protein>
    <submittedName>
        <fullName evidence="2">Uncharacterized protein</fullName>
    </submittedName>
</protein>
<dbReference type="Proteomes" id="UP000076738">
    <property type="component" value="Unassembled WGS sequence"/>
</dbReference>
<dbReference type="EMBL" id="KV417277">
    <property type="protein sequence ID" value="KZO98026.1"/>
    <property type="molecule type" value="Genomic_DNA"/>
</dbReference>
<evidence type="ECO:0000313" key="3">
    <source>
        <dbReference type="Proteomes" id="UP000076738"/>
    </source>
</evidence>
<name>A0A167NSL2_CALVF</name>
<feature type="compositionally biased region" description="Polar residues" evidence="1">
    <location>
        <begin position="65"/>
        <end position="101"/>
    </location>
</feature>
<evidence type="ECO:0000313" key="2">
    <source>
        <dbReference type="EMBL" id="KZO98026.1"/>
    </source>
</evidence>
<gene>
    <name evidence="2" type="ORF">CALVIDRAFT_51397</name>
</gene>
<evidence type="ECO:0000256" key="1">
    <source>
        <dbReference type="SAM" id="MobiDB-lite"/>
    </source>
</evidence>
<feature type="compositionally biased region" description="Low complexity" evidence="1">
    <location>
        <begin position="45"/>
        <end position="59"/>
    </location>
</feature>
<feature type="region of interest" description="Disordered" evidence="1">
    <location>
        <begin position="1"/>
        <end position="184"/>
    </location>
</feature>
<sequence>MGGNGFSGGGNRKVSAGSHTSDASFPTRPDATIATELPSNDNDSPPHGAPAGLPYPALAQGIGMRSQSTRGYNSSTLSLNITPSRSTSSGPLSAKKTTGFFSSIGRKGSTRRDRNLPLPNPNPLSRQTSSPLSAGLPGSDSPTRYVRPQVAPSIPGGPREPPNRLQKTNPVSRRSSLDSPPVIISAPLQTTTLDKRRSIGHSAVGQYARPLEAPRGARAYGSLDETSSQFSASLQKMADILPQANRMALARYLTDANGEEMMAITRYIDDEKRGGNQF</sequence>
<dbReference type="STRING" id="1330018.A0A167NSL2"/>
<dbReference type="AlphaFoldDB" id="A0A167NSL2"/>